<evidence type="ECO:0000256" key="6">
    <source>
        <dbReference type="ARBA" id="ARBA00022741"/>
    </source>
</evidence>
<evidence type="ECO:0000259" key="14">
    <source>
        <dbReference type="Pfam" id="PF00122"/>
    </source>
</evidence>
<feature type="transmembrane region" description="Helical" evidence="13">
    <location>
        <begin position="900"/>
        <end position="919"/>
    </location>
</feature>
<dbReference type="InterPro" id="IPR059000">
    <property type="entry name" value="ATPase_P-type_domA"/>
</dbReference>
<dbReference type="InterPro" id="IPR023298">
    <property type="entry name" value="ATPase_P-typ_TM_dom_sf"/>
</dbReference>
<evidence type="ECO:0000256" key="11">
    <source>
        <dbReference type="ARBA" id="ARBA00023136"/>
    </source>
</evidence>
<dbReference type="InterPro" id="IPR001757">
    <property type="entry name" value="P_typ_ATPase"/>
</dbReference>
<comment type="catalytic activity">
    <reaction evidence="12 13">
        <text>ATP + H2O = ADP + phosphate + H(+)</text>
        <dbReference type="Rhea" id="RHEA:13065"/>
        <dbReference type="ChEBI" id="CHEBI:15377"/>
        <dbReference type="ChEBI" id="CHEBI:15378"/>
        <dbReference type="ChEBI" id="CHEBI:30616"/>
        <dbReference type="ChEBI" id="CHEBI:43474"/>
        <dbReference type="ChEBI" id="CHEBI:456216"/>
    </reaction>
</comment>
<evidence type="ECO:0000259" key="15">
    <source>
        <dbReference type="Pfam" id="PF12409"/>
    </source>
</evidence>
<evidence type="ECO:0000256" key="9">
    <source>
        <dbReference type="ARBA" id="ARBA00022967"/>
    </source>
</evidence>
<dbReference type="PANTHER" id="PTHR45630:SF8">
    <property type="entry name" value="CATION-TRANSPORTING ATPASE"/>
    <property type="match status" value="1"/>
</dbReference>
<dbReference type="GO" id="GO:0019829">
    <property type="term" value="F:ATPase-coupled monoatomic cation transmembrane transporter activity"/>
    <property type="evidence" value="ECO:0007669"/>
    <property type="project" value="UniProtKB-UniRule"/>
</dbReference>
<evidence type="ECO:0000256" key="8">
    <source>
        <dbReference type="ARBA" id="ARBA00022842"/>
    </source>
</evidence>
<keyword evidence="4 13" id="KW-0812">Transmembrane</keyword>
<evidence type="ECO:0000256" key="10">
    <source>
        <dbReference type="ARBA" id="ARBA00022989"/>
    </source>
</evidence>
<dbReference type="SFLD" id="SFLDG00002">
    <property type="entry name" value="C1.7:_P-type_atpase_like"/>
    <property type="match status" value="1"/>
</dbReference>
<feature type="transmembrane region" description="Helical" evidence="13">
    <location>
        <begin position="210"/>
        <end position="232"/>
    </location>
</feature>
<dbReference type="Gene3D" id="3.40.50.1000">
    <property type="entry name" value="HAD superfamily/HAD-like"/>
    <property type="match status" value="1"/>
</dbReference>
<dbReference type="InterPro" id="IPR008250">
    <property type="entry name" value="ATPase_P-typ_transduc_dom_A_sf"/>
</dbReference>
<dbReference type="InterPro" id="IPR023214">
    <property type="entry name" value="HAD_sf"/>
</dbReference>
<organism evidence="16 17">
    <name type="scientific">Clytia hemisphaerica</name>
    <dbReference type="NCBI Taxonomy" id="252671"/>
    <lineage>
        <taxon>Eukaryota</taxon>
        <taxon>Metazoa</taxon>
        <taxon>Cnidaria</taxon>
        <taxon>Hydrozoa</taxon>
        <taxon>Hydroidolina</taxon>
        <taxon>Leptothecata</taxon>
        <taxon>Obeliida</taxon>
        <taxon>Clytiidae</taxon>
        <taxon>Clytia</taxon>
    </lineage>
</organism>
<accession>A0A7M6DLJ9</accession>
<feature type="transmembrane region" description="Helical" evidence="13">
    <location>
        <begin position="181"/>
        <end position="204"/>
    </location>
</feature>
<dbReference type="Pfam" id="PF00122">
    <property type="entry name" value="E1-E2_ATPase"/>
    <property type="match status" value="1"/>
</dbReference>
<keyword evidence="17" id="KW-1185">Reference proteome</keyword>
<evidence type="ECO:0000256" key="4">
    <source>
        <dbReference type="ARBA" id="ARBA00022692"/>
    </source>
</evidence>
<dbReference type="EC" id="7.2.2.-" evidence="13"/>
<dbReference type="Pfam" id="PF12409">
    <property type="entry name" value="P5-ATPase"/>
    <property type="match status" value="1"/>
</dbReference>
<dbReference type="PRINTS" id="PR00119">
    <property type="entry name" value="CATATPASE"/>
</dbReference>
<feature type="transmembrane region" description="Helical" evidence="13">
    <location>
        <begin position="981"/>
        <end position="1001"/>
    </location>
</feature>
<comment type="similarity">
    <text evidence="2 13">Belongs to the cation transport ATPase (P-type) (TC 3.A.3) family. Type V subfamily.</text>
</comment>
<dbReference type="SUPFAM" id="SSF81660">
    <property type="entry name" value="Metal cation-transporting ATPase, ATP-binding domain N"/>
    <property type="match status" value="1"/>
</dbReference>
<dbReference type="Pfam" id="PF13246">
    <property type="entry name" value="Cation_ATPase"/>
    <property type="match status" value="1"/>
</dbReference>
<dbReference type="GO" id="GO:0016020">
    <property type="term" value="C:membrane"/>
    <property type="evidence" value="ECO:0007669"/>
    <property type="project" value="UniProtKB-SubCell"/>
</dbReference>
<dbReference type="InterPro" id="IPR018303">
    <property type="entry name" value="ATPase_P-typ_P_site"/>
</dbReference>
<evidence type="ECO:0000256" key="3">
    <source>
        <dbReference type="ARBA" id="ARBA00022553"/>
    </source>
</evidence>
<keyword evidence="3" id="KW-0597">Phosphoprotein</keyword>
<feature type="transmembrane region" description="Helical" evidence="13">
    <location>
        <begin position="1021"/>
        <end position="1039"/>
    </location>
</feature>
<evidence type="ECO:0000256" key="7">
    <source>
        <dbReference type="ARBA" id="ARBA00022840"/>
    </source>
</evidence>
<dbReference type="Gene3D" id="2.70.150.10">
    <property type="entry name" value="Calcium-transporting ATPase, cytoplasmic transduction domain A"/>
    <property type="match status" value="1"/>
</dbReference>
<evidence type="ECO:0000256" key="5">
    <source>
        <dbReference type="ARBA" id="ARBA00022723"/>
    </source>
</evidence>
<keyword evidence="11 13" id="KW-0472">Membrane</keyword>
<dbReference type="SFLD" id="SFLDF00027">
    <property type="entry name" value="p-type_atpase"/>
    <property type="match status" value="1"/>
</dbReference>
<evidence type="ECO:0000256" key="12">
    <source>
        <dbReference type="ARBA" id="ARBA00049360"/>
    </source>
</evidence>
<evidence type="ECO:0000256" key="13">
    <source>
        <dbReference type="RuleBase" id="RU362082"/>
    </source>
</evidence>
<dbReference type="EnsemblMetazoa" id="CLYHEMT015058.1">
    <property type="protein sequence ID" value="CLYHEMP015058.1"/>
    <property type="gene ID" value="CLYHEMG015058"/>
</dbReference>
<dbReference type="InterPro" id="IPR006544">
    <property type="entry name" value="P-type_TPase_V"/>
</dbReference>
<feature type="transmembrane region" description="Helical" evidence="13">
    <location>
        <begin position="36"/>
        <end position="56"/>
    </location>
</feature>
<dbReference type="PANTHER" id="PTHR45630">
    <property type="entry name" value="CATION-TRANSPORTING ATPASE-RELATED"/>
    <property type="match status" value="1"/>
</dbReference>
<feature type="domain" description="P-type ATPase A" evidence="14">
    <location>
        <begin position="248"/>
        <end position="362"/>
    </location>
</feature>
<name>A0A7M6DLJ9_9CNID</name>
<dbReference type="GO" id="GO:0016887">
    <property type="term" value="F:ATP hydrolysis activity"/>
    <property type="evidence" value="ECO:0007669"/>
    <property type="project" value="InterPro"/>
</dbReference>
<dbReference type="SUPFAM" id="SSF56784">
    <property type="entry name" value="HAD-like"/>
    <property type="match status" value="1"/>
</dbReference>
<comment type="subcellular location">
    <subcellularLocation>
        <location evidence="1 13">Membrane</location>
        <topology evidence="1 13">Multi-pass membrane protein</topology>
    </subcellularLocation>
</comment>
<proteinExistence type="inferred from homology"/>
<dbReference type="Gene3D" id="3.40.1110.10">
    <property type="entry name" value="Calcium-transporting ATPase, cytoplasmic domain N"/>
    <property type="match status" value="1"/>
</dbReference>
<dbReference type="Proteomes" id="UP000594262">
    <property type="component" value="Unplaced"/>
</dbReference>
<keyword evidence="9 13" id="KW-1278">Translocase</keyword>
<sequence length="1126" mass="127014">MLFLHSVDEYEKMKVNEGTEDEFTAHGYHRNNLRTILFWLLCIITGGIVWIVLRWYPEKRARFVNDPCSLSEAHCVTIYALDGQKYVEEVKEVSVPLAEDQSTVHFESDILKDLKMRYFVHMFLRYRICCDDTVHEITGHDQMLSKSKIDELASQGVSPTTTNFRKAIHGSNHIEVPVRSFFVYCAQEAANPFYVFQVFSFTLWFIEGYIYYPCVIILISLTSIVATAYQTLKQMQKLHKMVGQPCNVQCLNNVGEQVTKCSIDLVPGDILLIPNDGMDMPCDSILLEGACVVNESSLTGESFPVSKKSFEMETDVTYHLEEHKLYTLQYGTHVLQARSSGRYVRSLVVRTNFCTLKGRLIRRIIHPKALKFQAYREAFRFLGFLGFLGIIGMIFSFVVLGRQGQITIGELVVNSLDVITIIVPPGLPACLSVGIIFALNKLKAHDIFCIDSQRINMCGDLNLFVFDKTGTLTEDHLEVKGVYQKEDEELVNVRKGDQNENNLLIRGMACCHSLHHQDGHVTGNPVDTGMFDFSKWSMKETSSESDFLQSMESPSTNQTITILKEFPFESSLQRMSVIVNEESKSESQPLRVYMKGSPEMILSFCVSGVDESIFQFLKEETDLGHRVLAMATRTLSSDADVRSLSRVEIESGLHFCGLIVFVNAVKDASASSIATLKDGGVRSVMATGDHLNTAVAVARDVEICRPMQQVYHLKMEKDNLVYSKVKCVTSRESSVQLSVASTESTTVFIERDSPKLYLDYCCALTGDVYNEIKRNHKDLLPNVLLSTSVYARMSPMDKSMLMEDLKEIGYSVGMCGDGANDCGALRAANAGIALSEAEASVAAPFTSKVFDISCVPQLVREGRAALVTSFSIFKYIALYSFIQFFGVLILYNFKTSYSDWGFFMADLILAFAFALAITRSKTSSALAEKGPPGRLSEIKTIVNIFVQLIVLLVFQILAAIFARRDAFYQSPEKMGEIDFGFYYVSYESYAVVSMNFFQYIWTVFPCYTSEPYLEPLYKNRWFIGIFIVNLTLVVLSVLAPADFIRTIFEYPTKISQNLSLIIIGLGLANLFVLLGIDWLVQKMHCLKLCLGKINALLKRRKKKANYKIVFNRLSHENWIEDSIKSE</sequence>
<dbReference type="InterPro" id="IPR047819">
    <property type="entry name" value="P5A-ATPase_N"/>
</dbReference>
<evidence type="ECO:0000256" key="2">
    <source>
        <dbReference type="ARBA" id="ARBA00006000"/>
    </source>
</evidence>
<dbReference type="SUPFAM" id="SSF81665">
    <property type="entry name" value="Calcium ATPase, transmembrane domain M"/>
    <property type="match status" value="1"/>
</dbReference>
<feature type="transmembrane region" description="Helical" evidence="13">
    <location>
        <begin position="1059"/>
        <end position="1080"/>
    </location>
</feature>
<dbReference type="NCBIfam" id="TIGR01657">
    <property type="entry name" value="P-ATPase-V"/>
    <property type="match status" value="1"/>
</dbReference>
<feature type="domain" description="P5B-type ATPase N-terminal" evidence="15">
    <location>
        <begin position="20"/>
        <end position="96"/>
    </location>
</feature>
<dbReference type="FunFam" id="1.20.1110.10:FF:000023">
    <property type="entry name" value="Cation-transporting ATPase"/>
    <property type="match status" value="1"/>
</dbReference>
<dbReference type="GO" id="GO:0005524">
    <property type="term" value="F:ATP binding"/>
    <property type="evidence" value="ECO:0007669"/>
    <property type="project" value="UniProtKB-UniRule"/>
</dbReference>
<feature type="transmembrane region" description="Helical" evidence="13">
    <location>
        <begin position="378"/>
        <end position="398"/>
    </location>
</feature>
<feature type="transmembrane region" description="Helical" evidence="13">
    <location>
        <begin position="872"/>
        <end position="894"/>
    </location>
</feature>
<reference evidence="16" key="1">
    <citation type="submission" date="2021-01" db="UniProtKB">
        <authorList>
            <consortium name="EnsemblMetazoa"/>
        </authorList>
    </citation>
    <scope>IDENTIFICATION</scope>
</reference>
<keyword evidence="5 13" id="KW-0479">Metal-binding</keyword>
<dbReference type="AlphaFoldDB" id="A0A7M6DLJ9"/>
<dbReference type="InterPro" id="IPR044492">
    <property type="entry name" value="P_typ_ATPase_HD_dom"/>
</dbReference>
<dbReference type="NCBIfam" id="TIGR01494">
    <property type="entry name" value="ATPase_P-type"/>
    <property type="match status" value="1"/>
</dbReference>
<dbReference type="InterPro" id="IPR023299">
    <property type="entry name" value="ATPase_P-typ_cyto_dom_N"/>
</dbReference>
<dbReference type="GO" id="GO:0140358">
    <property type="term" value="F:P-type transmembrane transporter activity"/>
    <property type="evidence" value="ECO:0007669"/>
    <property type="project" value="InterPro"/>
</dbReference>
<dbReference type="SFLD" id="SFLDS00003">
    <property type="entry name" value="Haloacid_Dehalogenase"/>
    <property type="match status" value="1"/>
</dbReference>
<dbReference type="GO" id="GO:0046872">
    <property type="term" value="F:metal ion binding"/>
    <property type="evidence" value="ECO:0007669"/>
    <property type="project" value="UniProtKB-UniRule"/>
</dbReference>
<keyword evidence="10 13" id="KW-1133">Transmembrane helix</keyword>
<keyword evidence="7 13" id="KW-0067">ATP-binding</keyword>
<evidence type="ECO:0000313" key="17">
    <source>
        <dbReference type="Proteomes" id="UP000594262"/>
    </source>
</evidence>
<evidence type="ECO:0000256" key="1">
    <source>
        <dbReference type="ARBA" id="ARBA00004141"/>
    </source>
</evidence>
<feature type="transmembrane region" description="Helical" evidence="13">
    <location>
        <begin position="940"/>
        <end position="961"/>
    </location>
</feature>
<dbReference type="SUPFAM" id="SSF81653">
    <property type="entry name" value="Calcium ATPase, transduction domain A"/>
    <property type="match status" value="1"/>
</dbReference>
<protein>
    <recommendedName>
        <fullName evidence="13">Cation-transporting ATPase</fullName>
        <ecNumber evidence="13">7.2.2.-</ecNumber>
    </recommendedName>
</protein>
<evidence type="ECO:0000313" key="16">
    <source>
        <dbReference type="EnsemblMetazoa" id="CLYHEMP015058.1"/>
    </source>
</evidence>
<dbReference type="GO" id="GO:0006874">
    <property type="term" value="P:intracellular calcium ion homeostasis"/>
    <property type="evidence" value="ECO:0007669"/>
    <property type="project" value="TreeGrafter"/>
</dbReference>
<feature type="transmembrane region" description="Helical" evidence="13">
    <location>
        <begin position="418"/>
        <end position="439"/>
    </location>
</feature>
<dbReference type="InterPro" id="IPR036412">
    <property type="entry name" value="HAD-like_sf"/>
</dbReference>
<dbReference type="PROSITE" id="PS00154">
    <property type="entry name" value="ATPASE_E1_E2"/>
    <property type="match status" value="1"/>
</dbReference>
<keyword evidence="8 13" id="KW-0460">Magnesium</keyword>
<keyword evidence="6 13" id="KW-0547">Nucleotide-binding</keyword>
<dbReference type="OrthoDB" id="48943at2759"/>